<sequence length="74" mass="8230">MKKYITFNSLAESERFKDTNPALIEEAHSIASSYEGVAYTETWLCCNCPSHIAGFDKDDEILVSVPLLVSDSNN</sequence>
<dbReference type="Proteomes" id="UP000030081">
    <property type="component" value="Plasmid p380"/>
</dbReference>
<reference evidence="1 2" key="1">
    <citation type="submission" date="2014-10" db="EMBL/GenBank/DDBJ databases">
        <title>The Complete Genome Sequence for the Shellfish Pathogen Vibrio coralliilyticus RE98 Isolated from a Shellfish Hatchery.</title>
        <authorList>
            <person name="Richards G.P."/>
            <person name="Bono J.L."/>
            <person name="Watson M.A."/>
            <person name="Needleman D.S."/>
        </authorList>
    </citation>
    <scope>NUCLEOTIDE SEQUENCE [LARGE SCALE GENOMIC DNA]</scope>
    <source>
        <strain evidence="1 2">RE98</strain>
        <plasmid evidence="1 2">p380</plasmid>
    </source>
</reference>
<keyword evidence="2" id="KW-1185">Reference proteome</keyword>
<evidence type="ECO:0000313" key="1">
    <source>
        <dbReference type="EMBL" id="AIW22416.1"/>
    </source>
</evidence>
<proteinExistence type="predicted"/>
<dbReference type="KEGG" id="vcy:IX92_25455"/>
<evidence type="ECO:0000313" key="2">
    <source>
        <dbReference type="Proteomes" id="UP000030081"/>
    </source>
</evidence>
<keyword evidence="1" id="KW-0614">Plasmid</keyword>
<name>A0AAN0W167_9VIBR</name>
<organism evidence="1 2">
    <name type="scientific">Vibrio coralliilyticus</name>
    <dbReference type="NCBI Taxonomy" id="190893"/>
    <lineage>
        <taxon>Bacteria</taxon>
        <taxon>Pseudomonadati</taxon>
        <taxon>Pseudomonadota</taxon>
        <taxon>Gammaproteobacteria</taxon>
        <taxon>Vibrionales</taxon>
        <taxon>Vibrionaceae</taxon>
        <taxon>Vibrio</taxon>
    </lineage>
</organism>
<dbReference type="RefSeq" id="WP_043011210.1">
    <property type="nucleotide sequence ID" value="NZ_CP009619.1"/>
</dbReference>
<geneLocation type="plasmid" evidence="1 2">
    <name>p380</name>
</geneLocation>
<protein>
    <submittedName>
        <fullName evidence="1">Uncharacterized protein</fullName>
    </submittedName>
</protein>
<accession>A0AAN0W167</accession>
<dbReference type="AlphaFoldDB" id="A0AAN0W167"/>
<gene>
    <name evidence="1" type="ORF">IX92_25455</name>
</gene>
<dbReference type="EMBL" id="CP009619">
    <property type="protein sequence ID" value="AIW22416.1"/>
    <property type="molecule type" value="Genomic_DNA"/>
</dbReference>